<keyword evidence="7" id="KW-1185">Reference proteome</keyword>
<feature type="domain" description="HTH tetR-type" evidence="5">
    <location>
        <begin position="20"/>
        <end position="80"/>
    </location>
</feature>
<dbReference type="InterPro" id="IPR050109">
    <property type="entry name" value="HTH-type_TetR-like_transc_reg"/>
</dbReference>
<evidence type="ECO:0000313" key="7">
    <source>
        <dbReference type="Proteomes" id="UP000192591"/>
    </source>
</evidence>
<evidence type="ECO:0000256" key="3">
    <source>
        <dbReference type="ARBA" id="ARBA00023163"/>
    </source>
</evidence>
<dbReference type="PANTHER" id="PTHR30055:SF238">
    <property type="entry name" value="MYCOFACTOCIN BIOSYNTHESIS TRANSCRIPTIONAL REGULATOR MFTR-RELATED"/>
    <property type="match status" value="1"/>
</dbReference>
<keyword evidence="1" id="KW-0805">Transcription regulation</keyword>
<dbReference type="STRING" id="1962155.B1813_15390"/>
<name>A0A1V9A1J5_SACPI</name>
<dbReference type="EMBL" id="MWIH01000006">
    <property type="protein sequence ID" value="OQO90898.1"/>
    <property type="molecule type" value="Genomic_DNA"/>
</dbReference>
<dbReference type="GO" id="GO:0000976">
    <property type="term" value="F:transcription cis-regulatory region binding"/>
    <property type="evidence" value="ECO:0007669"/>
    <property type="project" value="TreeGrafter"/>
</dbReference>
<dbReference type="Proteomes" id="UP000192591">
    <property type="component" value="Unassembled WGS sequence"/>
</dbReference>
<dbReference type="GO" id="GO:0003700">
    <property type="term" value="F:DNA-binding transcription factor activity"/>
    <property type="evidence" value="ECO:0007669"/>
    <property type="project" value="TreeGrafter"/>
</dbReference>
<dbReference type="RefSeq" id="WP_081193074.1">
    <property type="nucleotide sequence ID" value="NZ_MWIH01000006.1"/>
</dbReference>
<dbReference type="InterPro" id="IPR009057">
    <property type="entry name" value="Homeodomain-like_sf"/>
</dbReference>
<keyword evidence="2 4" id="KW-0238">DNA-binding</keyword>
<evidence type="ECO:0000256" key="1">
    <source>
        <dbReference type="ARBA" id="ARBA00023015"/>
    </source>
</evidence>
<proteinExistence type="predicted"/>
<keyword evidence="3" id="KW-0804">Transcription</keyword>
<dbReference type="Pfam" id="PF00440">
    <property type="entry name" value="TetR_N"/>
    <property type="match status" value="1"/>
</dbReference>
<evidence type="ECO:0000259" key="5">
    <source>
        <dbReference type="PROSITE" id="PS50977"/>
    </source>
</evidence>
<gene>
    <name evidence="6" type="ORF">B1813_15390</name>
</gene>
<accession>A0A1V9A1J5</accession>
<feature type="DNA-binding region" description="H-T-H motif" evidence="4">
    <location>
        <begin position="43"/>
        <end position="62"/>
    </location>
</feature>
<evidence type="ECO:0000313" key="6">
    <source>
        <dbReference type="EMBL" id="OQO90898.1"/>
    </source>
</evidence>
<reference evidence="6 7" key="1">
    <citation type="submission" date="2017-02" db="EMBL/GenBank/DDBJ databases">
        <title>Draft genome of Saccharomonospora sp. 154.</title>
        <authorList>
            <person name="Alonso-Carmona G.S."/>
            <person name="De La Haba R."/>
            <person name="Vera-Gargallo B."/>
            <person name="Sandoval-Trujillo A.H."/>
            <person name="Ramirez-Duran N."/>
            <person name="Ventosa A."/>
        </authorList>
    </citation>
    <scope>NUCLEOTIDE SEQUENCE [LARGE SCALE GENOMIC DNA]</scope>
    <source>
        <strain evidence="6 7">LRS4.154</strain>
    </source>
</reference>
<dbReference type="InterPro" id="IPR001647">
    <property type="entry name" value="HTH_TetR"/>
</dbReference>
<comment type="caution">
    <text evidence="6">The sequence shown here is derived from an EMBL/GenBank/DDBJ whole genome shotgun (WGS) entry which is preliminary data.</text>
</comment>
<evidence type="ECO:0000256" key="2">
    <source>
        <dbReference type="ARBA" id="ARBA00023125"/>
    </source>
</evidence>
<dbReference type="PROSITE" id="PS50977">
    <property type="entry name" value="HTH_TETR_2"/>
    <property type="match status" value="1"/>
</dbReference>
<sequence>MTAPEGQQARPLPLRERKKLRTRTALEDTALRLFHERGFDATTLDDLVEAVEVSKRTFFRNYASKEDVALAAEIRLWDTYIETLRTHPMRGRLLDMVRDCLTSAVRELGPDWDRRFIATRRLIAGTPALRDRSLLLSVTVPDRVVEVLEDRTGIDGRQDVRLRLVGELALSAWRCGAKNWVAGRGFEGRRGHGGTEMLIRRVEEAFAAVPGAVALPVR</sequence>
<protein>
    <submittedName>
        <fullName evidence="6">TetR family transcriptional regulator</fullName>
    </submittedName>
</protein>
<dbReference type="Gene3D" id="1.10.357.10">
    <property type="entry name" value="Tetracycline Repressor, domain 2"/>
    <property type="match status" value="1"/>
</dbReference>
<dbReference type="AlphaFoldDB" id="A0A1V9A1J5"/>
<dbReference type="SUPFAM" id="SSF46689">
    <property type="entry name" value="Homeodomain-like"/>
    <property type="match status" value="1"/>
</dbReference>
<dbReference type="PANTHER" id="PTHR30055">
    <property type="entry name" value="HTH-TYPE TRANSCRIPTIONAL REGULATOR RUTR"/>
    <property type="match status" value="1"/>
</dbReference>
<organism evidence="6 7">
    <name type="scientific">Saccharomonospora piscinae</name>
    <dbReference type="NCBI Taxonomy" id="687388"/>
    <lineage>
        <taxon>Bacteria</taxon>
        <taxon>Bacillati</taxon>
        <taxon>Actinomycetota</taxon>
        <taxon>Actinomycetes</taxon>
        <taxon>Pseudonocardiales</taxon>
        <taxon>Pseudonocardiaceae</taxon>
        <taxon>Saccharomonospora</taxon>
    </lineage>
</organism>
<evidence type="ECO:0000256" key="4">
    <source>
        <dbReference type="PROSITE-ProRule" id="PRU00335"/>
    </source>
</evidence>